<feature type="domain" description="AAA+ ATPase" evidence="4">
    <location>
        <begin position="381"/>
        <end position="512"/>
    </location>
</feature>
<dbReference type="OrthoDB" id="9806903at2"/>
<dbReference type="InterPro" id="IPR027417">
    <property type="entry name" value="P-loop_NTPase"/>
</dbReference>
<dbReference type="RefSeq" id="WP_133850080.1">
    <property type="nucleotide sequence ID" value="NZ_SNXZ01000002.1"/>
</dbReference>
<keyword evidence="2" id="KW-0547">Nucleotide-binding</keyword>
<keyword evidence="6" id="KW-1185">Reference proteome</keyword>
<dbReference type="Gene3D" id="3.40.50.300">
    <property type="entry name" value="P-loop containing nucleotide triphosphate hydrolases"/>
    <property type="match status" value="2"/>
</dbReference>
<evidence type="ECO:0000256" key="2">
    <source>
        <dbReference type="ARBA" id="ARBA00022741"/>
    </source>
</evidence>
<evidence type="ECO:0000256" key="3">
    <source>
        <dbReference type="ARBA" id="ARBA00022840"/>
    </source>
</evidence>
<dbReference type="FunFam" id="3.40.50.300:FF:000216">
    <property type="entry name" value="Type VII secretion ATPase EccA"/>
    <property type="match status" value="1"/>
</dbReference>
<reference evidence="5 6" key="1">
    <citation type="submission" date="2019-03" db="EMBL/GenBank/DDBJ databases">
        <title>Genomic Encyclopedia of Type Strains, Phase IV (KMG-IV): sequencing the most valuable type-strain genomes for metagenomic binning, comparative biology and taxonomic classification.</title>
        <authorList>
            <person name="Goeker M."/>
        </authorList>
    </citation>
    <scope>NUCLEOTIDE SEQUENCE [LARGE SCALE GENOMIC DNA]</scope>
    <source>
        <strain evidence="5 6">DSM 45361</strain>
    </source>
</reference>
<protein>
    <submittedName>
        <fullName evidence="5">ATPase family protein associated with various cellular activities (AAA)</fullName>
    </submittedName>
</protein>
<dbReference type="InterPro" id="IPR041627">
    <property type="entry name" value="AAA_lid_6"/>
</dbReference>
<dbReference type="SMART" id="SM00382">
    <property type="entry name" value="AAA"/>
    <property type="match status" value="3"/>
</dbReference>
<keyword evidence="3" id="KW-0067">ATP-binding</keyword>
<gene>
    <name evidence="5" type="ORF">EV186_1021376</name>
</gene>
<dbReference type="CDD" id="cd00009">
    <property type="entry name" value="AAA"/>
    <property type="match status" value="1"/>
</dbReference>
<dbReference type="InterPro" id="IPR050773">
    <property type="entry name" value="CbxX/CfxQ_RuBisCO_ESX"/>
</dbReference>
<comment type="similarity">
    <text evidence="1">Belongs to the CbxX/CfxQ family.</text>
</comment>
<dbReference type="GO" id="GO:0016887">
    <property type="term" value="F:ATP hydrolysis activity"/>
    <property type="evidence" value="ECO:0007669"/>
    <property type="project" value="InterPro"/>
</dbReference>
<dbReference type="Proteomes" id="UP000295444">
    <property type="component" value="Unassembled WGS sequence"/>
</dbReference>
<evidence type="ECO:0000259" key="4">
    <source>
        <dbReference type="SMART" id="SM00382"/>
    </source>
</evidence>
<dbReference type="PANTHER" id="PTHR43392:SF2">
    <property type="entry name" value="AAA-TYPE ATPASE FAMILY PROTEIN _ ANKYRIN REPEAT FAMILY PROTEIN"/>
    <property type="match status" value="1"/>
</dbReference>
<dbReference type="PRINTS" id="PR00819">
    <property type="entry name" value="CBXCFQXSUPER"/>
</dbReference>
<dbReference type="GO" id="GO:0005524">
    <property type="term" value="F:ATP binding"/>
    <property type="evidence" value="ECO:0007669"/>
    <property type="project" value="UniProtKB-KW"/>
</dbReference>
<organism evidence="5 6">
    <name type="scientific">Labedaea rhizosphaerae</name>
    <dbReference type="NCBI Taxonomy" id="598644"/>
    <lineage>
        <taxon>Bacteria</taxon>
        <taxon>Bacillati</taxon>
        <taxon>Actinomycetota</taxon>
        <taxon>Actinomycetes</taxon>
        <taxon>Pseudonocardiales</taxon>
        <taxon>Pseudonocardiaceae</taxon>
        <taxon>Labedaea</taxon>
    </lineage>
</organism>
<dbReference type="PANTHER" id="PTHR43392">
    <property type="entry name" value="AAA-TYPE ATPASE FAMILY PROTEIN / ANKYRIN REPEAT FAMILY PROTEIN"/>
    <property type="match status" value="1"/>
</dbReference>
<evidence type="ECO:0000313" key="6">
    <source>
        <dbReference type="Proteomes" id="UP000295444"/>
    </source>
</evidence>
<evidence type="ECO:0000256" key="1">
    <source>
        <dbReference type="ARBA" id="ARBA00010378"/>
    </source>
</evidence>
<comment type="caution">
    <text evidence="5">The sequence shown here is derived from an EMBL/GenBank/DDBJ whole genome shotgun (WGS) entry which is preliminary data.</text>
</comment>
<feature type="domain" description="AAA+ ATPase" evidence="4">
    <location>
        <begin position="911"/>
        <end position="1049"/>
    </location>
</feature>
<feature type="domain" description="AAA+ ATPase" evidence="4">
    <location>
        <begin position="642"/>
        <end position="772"/>
    </location>
</feature>
<dbReference type="AlphaFoldDB" id="A0A4R6SIN7"/>
<sequence length="1143" mass="122578">MNALKVPERLELLLLDEPVLDLYAAGPWRVPDGVYERIAERVGRLYRDRRAAPTVASLADLFRPDATMAAAELLIQAQTLFGGFAVRAGNRRDLDNELFGRVFARSAPPIRDGIGWIREQATWAVPGRWLVFAAAPDEREQAYTMAAELLDVYAELAPVRDRLDALKALHELGLRNPVRWRTGDLAEELDQWWADADATTRAALPEFAGPRSYLAWCVERFSAAHERLADALGGSAPAAALAAVLRQARMTGVPTDLDDPGGSVRAEFERTAATWSLEQWRAETRAWLADGLRVGEADTCRAWLDMAVRVTSTAQWASGIELDCRVPVDLFHVDFIDIFQRPTVLPGADLSTEDLSDDELIGPPEFADTLAEAIAATGPGAGIRLMLAGPEGTGRRTAARRVIDQLGALAPAQGVVWVSDHLFTGIAPSQAVLYLNETARAALAQGKVLALDGLDAMAAEETCGPALAEELRRCLARDPALHVLAICRDGGDLRLFEVNPALCQQFHVARTRDFTGEQFGRLLRAAMARRGVEIDAAAVAAGADLLLRTPPLLNLRGARLVERLAGEAIRAARARHRADGPVKVSRIDLPAQLTPGGPHADPLAELRACVGLDAARRELELLLAEEMAARLRTDAGMTAPKRSRHLVITGERGTGKTMLAGLLGRLYAQSGALDSGHLVSVDRADLTTDDGGASVKAAVMRALGGVLCVENAHDLTTAGPDLAVRQAALDAIEVNLAKHGDELVVVLTGSDHGIAGLLAARPGLAAHFPKTLRLPALTAADLVRLYEVKATTAGFTLADGVRAGVTELLERSRTARTPRVVTNLLERTIARQARRILADGVVDEDESLAEIRPEDVPATVSDAAGELPADPLAQIDELIGLDAVKAEVRLMVAEAKADRLRRDAGMPVTTPSRHLAFIGKPGTAKTTVARLIAAVYAQLGLLSSGHLVEVSRGDLVGSYVGQTAPKVRAAVDRALGGVLFIDEAYALAARGQDDFGGEALAELLKLMEDHRDDLVVIVAGYGEEMLAFLGANPGLASRFPTVVRFPDYRDDELLAIFASLVAAAGYTLQDGVLEEVARRLRSAPRGPAFGNGRAMRNLLDRMVSLQARRITAGDRQDITVLLLDDLPEPTENDIDDTAVGQYL</sequence>
<accession>A0A4R6SIN7</accession>
<dbReference type="Pfam" id="PF00004">
    <property type="entry name" value="AAA"/>
    <property type="match status" value="1"/>
</dbReference>
<dbReference type="InterPro" id="IPR000641">
    <property type="entry name" value="CbxX/CfxQ"/>
</dbReference>
<evidence type="ECO:0000313" key="5">
    <source>
        <dbReference type="EMBL" id="TDQ01507.1"/>
    </source>
</evidence>
<dbReference type="InterPro" id="IPR003959">
    <property type="entry name" value="ATPase_AAA_core"/>
</dbReference>
<dbReference type="SUPFAM" id="SSF52540">
    <property type="entry name" value="P-loop containing nucleoside triphosphate hydrolases"/>
    <property type="match status" value="3"/>
</dbReference>
<dbReference type="Pfam" id="PF17866">
    <property type="entry name" value="AAA_lid_6"/>
    <property type="match status" value="1"/>
</dbReference>
<dbReference type="EMBL" id="SNXZ01000002">
    <property type="protein sequence ID" value="TDQ01507.1"/>
    <property type="molecule type" value="Genomic_DNA"/>
</dbReference>
<name>A0A4R6SIN7_LABRH</name>
<dbReference type="InterPro" id="IPR003593">
    <property type="entry name" value="AAA+_ATPase"/>
</dbReference>
<proteinExistence type="inferred from homology"/>
<dbReference type="Gene3D" id="1.10.8.60">
    <property type="match status" value="2"/>
</dbReference>